<accession>A0A975IVS3</accession>
<proteinExistence type="predicted"/>
<name>A0A975IVS3_9CAUL</name>
<dbReference type="Proteomes" id="UP000676409">
    <property type="component" value="Chromosome"/>
</dbReference>
<sequence>MKFMLASLAAAALFAAVPALAADENAPSFENGPVWDFGQIQTKDGHFDEYMHWLDTQWKAQEEALKKEGVIIDYKVYLVADPRQGEPDIILATEYKNMAAFDRSVADGYALQAKIFGSIPKADSEQAARGTVRTVLGDVWAREAILK</sequence>
<feature type="signal peptide" evidence="1">
    <location>
        <begin position="1"/>
        <end position="21"/>
    </location>
</feature>
<feature type="chain" id="PRO_5037746617" evidence="1">
    <location>
        <begin position="22"/>
        <end position="147"/>
    </location>
</feature>
<protein>
    <submittedName>
        <fullName evidence="2">Uncharacterized protein</fullName>
    </submittedName>
</protein>
<gene>
    <name evidence="2" type="ORF">KCG34_04060</name>
</gene>
<evidence type="ECO:0000313" key="2">
    <source>
        <dbReference type="EMBL" id="QUD89070.1"/>
    </source>
</evidence>
<evidence type="ECO:0000256" key="1">
    <source>
        <dbReference type="SAM" id="SignalP"/>
    </source>
</evidence>
<keyword evidence="1" id="KW-0732">Signal</keyword>
<dbReference type="RefSeq" id="WP_211939120.1">
    <property type="nucleotide sequence ID" value="NZ_CP073078.1"/>
</dbReference>
<reference evidence="2" key="1">
    <citation type="submission" date="2021-04" db="EMBL/GenBank/DDBJ databases">
        <title>The complete genome sequence of Caulobacter sp. S6.</title>
        <authorList>
            <person name="Tang Y."/>
            <person name="Ouyang W."/>
            <person name="Liu Q."/>
            <person name="Huang B."/>
            <person name="Guo Z."/>
            <person name="Lei P."/>
        </authorList>
    </citation>
    <scope>NUCLEOTIDE SEQUENCE</scope>
    <source>
        <strain evidence="2">S6</strain>
    </source>
</reference>
<evidence type="ECO:0000313" key="3">
    <source>
        <dbReference type="Proteomes" id="UP000676409"/>
    </source>
</evidence>
<dbReference type="AlphaFoldDB" id="A0A975IVS3"/>
<dbReference type="EMBL" id="CP073078">
    <property type="protein sequence ID" value="QUD89070.1"/>
    <property type="molecule type" value="Genomic_DNA"/>
</dbReference>
<keyword evidence="3" id="KW-1185">Reference proteome</keyword>
<organism evidence="2 3">
    <name type="scientific">Phenylobacterium montanum</name>
    <dbReference type="NCBI Taxonomy" id="2823693"/>
    <lineage>
        <taxon>Bacteria</taxon>
        <taxon>Pseudomonadati</taxon>
        <taxon>Pseudomonadota</taxon>
        <taxon>Alphaproteobacteria</taxon>
        <taxon>Caulobacterales</taxon>
        <taxon>Caulobacteraceae</taxon>
        <taxon>Phenylobacterium</taxon>
    </lineage>
</organism>
<dbReference type="KEGG" id="caul:KCG34_04060"/>